<dbReference type="InterPro" id="IPR036291">
    <property type="entry name" value="NAD(P)-bd_dom_sf"/>
</dbReference>
<evidence type="ECO:0000256" key="1">
    <source>
        <dbReference type="ARBA" id="ARBA00023002"/>
    </source>
</evidence>
<protein>
    <submittedName>
        <fullName evidence="3">Prephenate dehydrogenase</fullName>
    </submittedName>
</protein>
<keyword evidence="4" id="KW-1185">Reference proteome</keyword>
<dbReference type="OrthoDB" id="9802008at2"/>
<reference evidence="4" key="1">
    <citation type="submission" date="2017-04" db="EMBL/GenBank/DDBJ databases">
        <authorList>
            <person name="Varghese N."/>
            <person name="Submissions S."/>
        </authorList>
    </citation>
    <scope>NUCLEOTIDE SEQUENCE [LARGE SCALE GENOMIC DNA]</scope>
    <source>
        <strain evidence="4">USBA 82</strain>
    </source>
</reference>
<dbReference type="Pfam" id="PF20463">
    <property type="entry name" value="PDH_C"/>
    <property type="match status" value="1"/>
</dbReference>
<dbReference type="InterPro" id="IPR046826">
    <property type="entry name" value="PDH_N"/>
</dbReference>
<dbReference type="AlphaFoldDB" id="A0A1X7J4J4"/>
<dbReference type="EMBL" id="FXBB01000008">
    <property type="protein sequence ID" value="SMG22204.1"/>
    <property type="molecule type" value="Genomic_DNA"/>
</dbReference>
<dbReference type="InterPro" id="IPR046825">
    <property type="entry name" value="PDH_C"/>
</dbReference>
<organism evidence="3 4">
    <name type="scientific">Dethiosulfovibrio salsuginis</name>
    <dbReference type="NCBI Taxonomy" id="561720"/>
    <lineage>
        <taxon>Bacteria</taxon>
        <taxon>Thermotogati</taxon>
        <taxon>Synergistota</taxon>
        <taxon>Synergistia</taxon>
        <taxon>Synergistales</taxon>
        <taxon>Dethiosulfovibrionaceae</taxon>
        <taxon>Dethiosulfovibrio</taxon>
    </lineage>
</organism>
<keyword evidence="1" id="KW-0560">Oxidoreductase</keyword>
<dbReference type="GO" id="GO:0004665">
    <property type="term" value="F:prephenate dehydrogenase (NADP+) activity"/>
    <property type="evidence" value="ECO:0007669"/>
    <property type="project" value="InterPro"/>
</dbReference>
<dbReference type="SUPFAM" id="SSF48179">
    <property type="entry name" value="6-phosphogluconate dehydrogenase C-terminal domain-like"/>
    <property type="match status" value="1"/>
</dbReference>
<gene>
    <name evidence="3" type="ORF">SAMN06275492_10820</name>
</gene>
<dbReference type="InterPro" id="IPR008927">
    <property type="entry name" value="6-PGluconate_DH-like_C_sf"/>
</dbReference>
<dbReference type="RefSeq" id="WP_085544167.1">
    <property type="nucleotide sequence ID" value="NZ_FXBB01000008.1"/>
</dbReference>
<dbReference type="STRING" id="561720.SAMN06275492_10820"/>
<dbReference type="Proteomes" id="UP000193355">
    <property type="component" value="Unassembled WGS sequence"/>
</dbReference>
<dbReference type="Gene3D" id="3.40.50.720">
    <property type="entry name" value="NAD(P)-binding Rossmann-like Domain"/>
    <property type="match status" value="1"/>
</dbReference>
<dbReference type="Gene3D" id="1.10.3660.10">
    <property type="entry name" value="6-phosphogluconate dehydrogenase C-terminal like domain"/>
    <property type="match status" value="1"/>
</dbReference>
<sequence length="287" mass="30739">MELEGSHVGILGLGLMGGSVASGLSRWGKLRSLSAWDEDGQSLKSALSMGIISRAAESLEDLIRLSEVLILAVPMDLMVPLSRLGAPHGSGLKAVFDISSVRGDIHQGLGEIWGEPHMGFHPMAGSERSGLDNSSWEMLRGATVALIPGEGTGQEVIATAHRLAQALDLRPMEMTWEDHDRAVAWVSHLPMVLATALSLGAGEATEAVDQIPYLAAGGFRDTSRVACCSPWLLPPLLEHNGELGPAIDRAIEILKEIKDWDRSTAVQRTSQGASWRNYIVDGPGRSR</sequence>
<dbReference type="SUPFAM" id="SSF51735">
    <property type="entry name" value="NAD(P)-binding Rossmann-fold domains"/>
    <property type="match status" value="1"/>
</dbReference>
<feature type="domain" description="Prephenate/arogenate dehydrogenase" evidence="2">
    <location>
        <begin position="6"/>
        <end position="287"/>
    </location>
</feature>
<dbReference type="Pfam" id="PF02153">
    <property type="entry name" value="PDH_N"/>
    <property type="match status" value="1"/>
</dbReference>
<dbReference type="InterPro" id="IPR050812">
    <property type="entry name" value="Preph/Arog_dehydrog"/>
</dbReference>
<evidence type="ECO:0000259" key="2">
    <source>
        <dbReference type="PROSITE" id="PS51176"/>
    </source>
</evidence>
<dbReference type="GO" id="GO:0070403">
    <property type="term" value="F:NAD+ binding"/>
    <property type="evidence" value="ECO:0007669"/>
    <property type="project" value="InterPro"/>
</dbReference>
<dbReference type="GO" id="GO:0008977">
    <property type="term" value="F:prephenate dehydrogenase (NAD+) activity"/>
    <property type="evidence" value="ECO:0007669"/>
    <property type="project" value="InterPro"/>
</dbReference>
<evidence type="ECO:0000313" key="3">
    <source>
        <dbReference type="EMBL" id="SMG22204.1"/>
    </source>
</evidence>
<accession>A0A1X7J4J4</accession>
<proteinExistence type="predicted"/>
<dbReference type="PANTHER" id="PTHR21363:SF0">
    <property type="entry name" value="PREPHENATE DEHYDROGENASE [NADP(+)]"/>
    <property type="match status" value="1"/>
</dbReference>
<dbReference type="PROSITE" id="PS51176">
    <property type="entry name" value="PDH_ADH"/>
    <property type="match status" value="1"/>
</dbReference>
<dbReference type="GO" id="GO:0006571">
    <property type="term" value="P:tyrosine biosynthetic process"/>
    <property type="evidence" value="ECO:0007669"/>
    <property type="project" value="InterPro"/>
</dbReference>
<dbReference type="PANTHER" id="PTHR21363">
    <property type="entry name" value="PREPHENATE DEHYDROGENASE"/>
    <property type="match status" value="1"/>
</dbReference>
<dbReference type="InterPro" id="IPR003099">
    <property type="entry name" value="Prephen_DH"/>
</dbReference>
<evidence type="ECO:0000313" key="4">
    <source>
        <dbReference type="Proteomes" id="UP000193355"/>
    </source>
</evidence>
<name>A0A1X7J4J4_9BACT</name>